<organism evidence="6 7">
    <name type="scientific">Psychrobacter nivimaris</name>
    <dbReference type="NCBI Taxonomy" id="281738"/>
    <lineage>
        <taxon>Bacteria</taxon>
        <taxon>Pseudomonadati</taxon>
        <taxon>Pseudomonadota</taxon>
        <taxon>Gammaproteobacteria</taxon>
        <taxon>Moraxellales</taxon>
        <taxon>Moraxellaceae</taxon>
        <taxon>Psychrobacter</taxon>
    </lineage>
</organism>
<dbReference type="GO" id="GO:0004674">
    <property type="term" value="F:protein serine/threonine kinase activity"/>
    <property type="evidence" value="ECO:0007669"/>
    <property type="project" value="TreeGrafter"/>
</dbReference>
<feature type="domain" description="HipA-like C-terminal" evidence="4">
    <location>
        <begin position="164"/>
        <end position="385"/>
    </location>
</feature>
<keyword evidence="7" id="KW-1185">Reference proteome</keyword>
<evidence type="ECO:0000256" key="1">
    <source>
        <dbReference type="ARBA" id="ARBA00010164"/>
    </source>
</evidence>
<dbReference type="RefSeq" id="WP_160022927.1">
    <property type="nucleotide sequence ID" value="NZ_VZIZ01000026.1"/>
</dbReference>
<keyword evidence="3" id="KW-0418">Kinase</keyword>
<dbReference type="Pfam" id="PF13657">
    <property type="entry name" value="Couple_hipA"/>
    <property type="match status" value="1"/>
</dbReference>
<reference evidence="6 7" key="1">
    <citation type="submission" date="2019-09" db="EMBL/GenBank/DDBJ databases">
        <title>Draft genome sequence of Psychrobacter nivimaris LAMA 639, in search for biotechnological relevant genes.</title>
        <authorList>
            <person name="Lima A.O.S."/>
            <person name="Staloch B.E.K."/>
            <person name="Freitas R.C."/>
            <person name="Niero H."/>
            <person name="Silva M.A.C."/>
        </authorList>
    </citation>
    <scope>NUCLEOTIDE SEQUENCE [LARGE SCALE GENOMIC DNA]</scope>
    <source>
        <strain evidence="6 7">LAMA 639</strain>
    </source>
</reference>
<comment type="similarity">
    <text evidence="1">Belongs to the HipA Ser/Thr kinase family.</text>
</comment>
<keyword evidence="2" id="KW-0808">Transferase</keyword>
<evidence type="ECO:0000256" key="2">
    <source>
        <dbReference type="ARBA" id="ARBA00022679"/>
    </source>
</evidence>
<evidence type="ECO:0000256" key="3">
    <source>
        <dbReference type="ARBA" id="ARBA00022777"/>
    </source>
</evidence>
<dbReference type="InterPro" id="IPR017508">
    <property type="entry name" value="HipA_N1"/>
</dbReference>
<dbReference type="Gene3D" id="1.10.1070.20">
    <property type="match status" value="1"/>
</dbReference>
<dbReference type="InterPro" id="IPR012893">
    <property type="entry name" value="HipA-like_C"/>
</dbReference>
<dbReference type="PANTHER" id="PTHR37419">
    <property type="entry name" value="SERINE/THREONINE-PROTEIN KINASE TOXIN HIPA"/>
    <property type="match status" value="1"/>
</dbReference>
<evidence type="ECO:0000313" key="7">
    <source>
        <dbReference type="Proteomes" id="UP000471465"/>
    </source>
</evidence>
<dbReference type="EMBL" id="VZIZ01000026">
    <property type="protein sequence ID" value="KAF0568082.1"/>
    <property type="molecule type" value="Genomic_DNA"/>
</dbReference>
<comment type="caution">
    <text evidence="6">The sequence shown here is derived from an EMBL/GenBank/DDBJ whole genome shotgun (WGS) entry which is preliminary data.</text>
</comment>
<evidence type="ECO:0000313" key="6">
    <source>
        <dbReference type="EMBL" id="KAF0568082.1"/>
    </source>
</evidence>
<dbReference type="AlphaFoldDB" id="A0A6N7BYF3"/>
<protein>
    <submittedName>
        <fullName evidence="6">Hipa protein</fullName>
    </submittedName>
</protein>
<feature type="domain" description="HipA N-terminal subdomain 1" evidence="5">
    <location>
        <begin position="17"/>
        <end position="118"/>
    </location>
</feature>
<dbReference type="PANTHER" id="PTHR37419:SF8">
    <property type="entry name" value="TOXIN YJJJ"/>
    <property type="match status" value="1"/>
</dbReference>
<dbReference type="Proteomes" id="UP000471465">
    <property type="component" value="Unassembled WGS sequence"/>
</dbReference>
<name>A0A6N7BYF3_9GAMM</name>
<accession>A0A6N7BYF3</accession>
<dbReference type="GO" id="GO:0005829">
    <property type="term" value="C:cytosol"/>
    <property type="evidence" value="ECO:0007669"/>
    <property type="project" value="TreeGrafter"/>
</dbReference>
<dbReference type="Pfam" id="PF07804">
    <property type="entry name" value="HipA_C"/>
    <property type="match status" value="1"/>
</dbReference>
<sequence length="419" mass="46949">MYQPISIINIYYQGFGDKRLIGKLTMDGRRPTFGYDAAWLTDGLELSPIEMPLRSAPYYGTHASSHYLCGLLSDSLPDGWGMLLMDRFFRKTMSHATSINVLDRLAYIGNSAMGALSFEPQQDLSGADIDINDFTLAKLAAANQSILSGQDSNILAELIVIGGSPQGARPKALVLYDEATEFITTDLKSEQPSAAPWLIKFPAQSEHKSVCLLESIYADMAKQAGLNMPAHHYFDIGEKHAAFGVERFDRMDNQRVHTHTLAGLLDIDFRIPSLDYLQYLRCVRMLTQSQVAVEEGFRHAVFNVIFNNKDDHSKNFSFMMDKAGRWSLSPVYDLVYNSGMNGYHQMDVTGEAQYPTRSHLLKLAKLADIKQKKAQAIIDQVASVAEDFLTVIKDHNIEKELSNQVIHDIKANLNRMANQ</sequence>
<proteinExistence type="inferred from homology"/>
<dbReference type="InterPro" id="IPR052028">
    <property type="entry name" value="HipA_Ser/Thr_kinase"/>
</dbReference>
<evidence type="ECO:0000259" key="4">
    <source>
        <dbReference type="Pfam" id="PF07804"/>
    </source>
</evidence>
<evidence type="ECO:0000259" key="5">
    <source>
        <dbReference type="Pfam" id="PF13657"/>
    </source>
</evidence>
<gene>
    <name evidence="6" type="ORF">FQV37_1418</name>
</gene>